<evidence type="ECO:0000313" key="9">
    <source>
        <dbReference type="EMBL" id="OGE03287.1"/>
    </source>
</evidence>
<gene>
    <name evidence="9" type="ORF">A2196_06025</name>
</gene>
<keyword evidence="2" id="KW-0028">Amino-acid biosynthesis</keyword>
<dbReference type="PANTHER" id="PTHR43654:SF1">
    <property type="entry name" value="ISOPENTENYL PHOSPHATE KINASE"/>
    <property type="match status" value="1"/>
</dbReference>
<keyword evidence="6" id="KW-0418">Kinase</keyword>
<evidence type="ECO:0000256" key="4">
    <source>
        <dbReference type="ARBA" id="ARBA00022679"/>
    </source>
</evidence>
<dbReference type="InterPro" id="IPR001057">
    <property type="entry name" value="Glu/AcGlu_kinase"/>
</dbReference>
<dbReference type="GO" id="GO:0008652">
    <property type="term" value="P:amino acid biosynthetic process"/>
    <property type="evidence" value="ECO:0007669"/>
    <property type="project" value="UniProtKB-KW"/>
</dbReference>
<dbReference type="AlphaFoldDB" id="A0A1F5HGL7"/>
<dbReference type="InterPro" id="IPR001048">
    <property type="entry name" value="Asp/Glu/Uridylate_kinase"/>
</dbReference>
<evidence type="ECO:0000256" key="7">
    <source>
        <dbReference type="ARBA" id="ARBA00022840"/>
    </source>
</evidence>
<keyword evidence="5" id="KW-0547">Nucleotide-binding</keyword>
<keyword evidence="4" id="KW-0808">Transferase</keyword>
<keyword evidence="3" id="KW-0641">Proline biosynthesis</keyword>
<name>A0A1F5HGL7_9BACT</name>
<keyword evidence="1" id="KW-0963">Cytoplasm</keyword>
<evidence type="ECO:0000256" key="1">
    <source>
        <dbReference type="ARBA" id="ARBA00022490"/>
    </source>
</evidence>
<organism evidence="9 10">
    <name type="scientific">Candidatus Curtissbacteria bacterium RIFOXYA1_FULL_41_14</name>
    <dbReference type="NCBI Taxonomy" id="1797737"/>
    <lineage>
        <taxon>Bacteria</taxon>
        <taxon>Candidatus Curtissiibacteriota</taxon>
    </lineage>
</organism>
<dbReference type="STRING" id="1797737.A2196_06025"/>
<dbReference type="SUPFAM" id="SSF53633">
    <property type="entry name" value="Carbamate kinase-like"/>
    <property type="match status" value="1"/>
</dbReference>
<dbReference type="EMBL" id="MFCA01000001">
    <property type="protein sequence ID" value="OGE03287.1"/>
    <property type="molecule type" value="Genomic_DNA"/>
</dbReference>
<proteinExistence type="predicted"/>
<feature type="domain" description="Aspartate/glutamate/uridylate kinase" evidence="8">
    <location>
        <begin position="22"/>
        <end position="241"/>
    </location>
</feature>
<sequence>MSNAGIERESERVEQEHFATRIIVVKIGSSTITEGATKENPLNIQLIENIARQCSHLYQNGVNVVIVSSGAVACGHNLLSSAEEQNTPDRQVEAVFGQPTLIGTWVGAFRKFGVVAGQALITENDLEEARKVLQRSLKSGVVIVNANDAVSTTEMEAFLRLADNDRMAAEVADAVEADTILILTDVDGVLDEKRQLIEDGLLIDSNTKFFKGSGVGTGGMESKVEVLDNSAKKGIRGIIASAKRGDIVLEIARGKTQGCTVFKPKQDS</sequence>
<evidence type="ECO:0000259" key="8">
    <source>
        <dbReference type="Pfam" id="PF00696"/>
    </source>
</evidence>
<comment type="caution">
    <text evidence="9">The sequence shown here is derived from an EMBL/GenBank/DDBJ whole genome shotgun (WGS) entry which is preliminary data.</text>
</comment>
<dbReference type="Proteomes" id="UP000176751">
    <property type="component" value="Unassembled WGS sequence"/>
</dbReference>
<dbReference type="PANTHER" id="PTHR43654">
    <property type="entry name" value="GLUTAMATE 5-KINASE"/>
    <property type="match status" value="1"/>
</dbReference>
<evidence type="ECO:0000256" key="3">
    <source>
        <dbReference type="ARBA" id="ARBA00022650"/>
    </source>
</evidence>
<evidence type="ECO:0000256" key="2">
    <source>
        <dbReference type="ARBA" id="ARBA00022605"/>
    </source>
</evidence>
<protein>
    <recommendedName>
        <fullName evidence="8">Aspartate/glutamate/uridylate kinase domain-containing protein</fullName>
    </recommendedName>
</protein>
<dbReference type="GO" id="GO:0004349">
    <property type="term" value="F:glutamate 5-kinase activity"/>
    <property type="evidence" value="ECO:0007669"/>
    <property type="project" value="TreeGrafter"/>
</dbReference>
<dbReference type="InterPro" id="IPR036393">
    <property type="entry name" value="AceGlu_kinase-like_sf"/>
</dbReference>
<dbReference type="PRINTS" id="PR00474">
    <property type="entry name" value="GLU5KINASE"/>
</dbReference>
<dbReference type="Pfam" id="PF00696">
    <property type="entry name" value="AA_kinase"/>
    <property type="match status" value="1"/>
</dbReference>
<accession>A0A1F5HGL7</accession>
<dbReference type="GO" id="GO:0005829">
    <property type="term" value="C:cytosol"/>
    <property type="evidence" value="ECO:0007669"/>
    <property type="project" value="TreeGrafter"/>
</dbReference>
<dbReference type="FunFam" id="3.40.1160.10:FF:000006">
    <property type="entry name" value="Glutamate 5-kinase"/>
    <property type="match status" value="1"/>
</dbReference>
<dbReference type="Gene3D" id="3.40.1160.10">
    <property type="entry name" value="Acetylglutamate kinase-like"/>
    <property type="match status" value="1"/>
</dbReference>
<evidence type="ECO:0000256" key="5">
    <source>
        <dbReference type="ARBA" id="ARBA00022741"/>
    </source>
</evidence>
<keyword evidence="7" id="KW-0067">ATP-binding</keyword>
<evidence type="ECO:0000256" key="6">
    <source>
        <dbReference type="ARBA" id="ARBA00022777"/>
    </source>
</evidence>
<reference evidence="9 10" key="1">
    <citation type="journal article" date="2016" name="Nat. Commun.">
        <title>Thousands of microbial genomes shed light on interconnected biogeochemical processes in an aquifer system.</title>
        <authorList>
            <person name="Anantharaman K."/>
            <person name="Brown C.T."/>
            <person name="Hug L.A."/>
            <person name="Sharon I."/>
            <person name="Castelle C.J."/>
            <person name="Probst A.J."/>
            <person name="Thomas B.C."/>
            <person name="Singh A."/>
            <person name="Wilkins M.J."/>
            <person name="Karaoz U."/>
            <person name="Brodie E.L."/>
            <person name="Williams K.H."/>
            <person name="Hubbard S.S."/>
            <person name="Banfield J.F."/>
        </authorList>
    </citation>
    <scope>NUCLEOTIDE SEQUENCE [LARGE SCALE GENOMIC DNA]</scope>
</reference>
<evidence type="ECO:0000313" key="10">
    <source>
        <dbReference type="Proteomes" id="UP000176751"/>
    </source>
</evidence>
<dbReference type="GO" id="GO:0005524">
    <property type="term" value="F:ATP binding"/>
    <property type="evidence" value="ECO:0007669"/>
    <property type="project" value="UniProtKB-KW"/>
</dbReference>